<feature type="transmembrane region" description="Helical" evidence="1">
    <location>
        <begin position="84"/>
        <end position="104"/>
    </location>
</feature>
<sequence>MKEYPWLYRIGSVCVIIGTAFAIKDWSWTPWVYLFGAILYTLYFLLMPHKQMTLRYRRLVRMAFFSGILLIISSSFMLRHNNLWILLFALAMVFAIYSTVLLALNKDKDGEDKNEGKKKNK</sequence>
<dbReference type="Proteomes" id="UP001596020">
    <property type="component" value="Unassembled WGS sequence"/>
</dbReference>
<keyword evidence="3" id="KW-1185">Reference proteome</keyword>
<keyword evidence="1" id="KW-0472">Membrane</keyword>
<evidence type="ECO:0000313" key="2">
    <source>
        <dbReference type="EMBL" id="MFC4665583.1"/>
    </source>
</evidence>
<evidence type="ECO:0000313" key="3">
    <source>
        <dbReference type="Proteomes" id="UP001596020"/>
    </source>
</evidence>
<reference evidence="3" key="1">
    <citation type="journal article" date="2019" name="Int. J. Syst. Evol. Microbiol.">
        <title>The Global Catalogue of Microorganisms (GCM) 10K type strain sequencing project: providing services to taxonomists for standard genome sequencing and annotation.</title>
        <authorList>
            <consortium name="The Broad Institute Genomics Platform"/>
            <consortium name="The Broad Institute Genome Sequencing Center for Infectious Disease"/>
            <person name="Wu L."/>
            <person name="Ma J."/>
        </authorList>
    </citation>
    <scope>NUCLEOTIDE SEQUENCE [LARGE SCALE GENOMIC DNA]</scope>
    <source>
        <strain evidence="3">CGMCC 4.7357</strain>
    </source>
</reference>
<dbReference type="EMBL" id="JBHSGO010000049">
    <property type="protein sequence ID" value="MFC4665583.1"/>
    <property type="molecule type" value="Genomic_DNA"/>
</dbReference>
<keyword evidence="1" id="KW-0812">Transmembrane</keyword>
<feature type="transmembrane region" description="Helical" evidence="1">
    <location>
        <begin position="30"/>
        <end position="47"/>
    </location>
</feature>
<name>A0ABV9K6M0_9PORP</name>
<feature type="transmembrane region" description="Helical" evidence="1">
    <location>
        <begin position="59"/>
        <end position="78"/>
    </location>
</feature>
<organism evidence="2 3">
    <name type="scientific">Falsiporphyromonas endometrii</name>
    <dbReference type="NCBI Taxonomy" id="1387297"/>
    <lineage>
        <taxon>Bacteria</taxon>
        <taxon>Pseudomonadati</taxon>
        <taxon>Bacteroidota</taxon>
        <taxon>Bacteroidia</taxon>
        <taxon>Bacteroidales</taxon>
        <taxon>Porphyromonadaceae</taxon>
        <taxon>Falsiporphyromonas</taxon>
    </lineage>
</organism>
<comment type="caution">
    <text evidence="2">The sequence shown here is derived from an EMBL/GenBank/DDBJ whole genome shotgun (WGS) entry which is preliminary data.</text>
</comment>
<feature type="transmembrane region" description="Helical" evidence="1">
    <location>
        <begin position="7"/>
        <end position="24"/>
    </location>
</feature>
<accession>A0ABV9K6M0</accession>
<evidence type="ECO:0000256" key="1">
    <source>
        <dbReference type="SAM" id="Phobius"/>
    </source>
</evidence>
<dbReference type="RefSeq" id="WP_380077855.1">
    <property type="nucleotide sequence ID" value="NZ_JBHSGO010000049.1"/>
</dbReference>
<proteinExistence type="predicted"/>
<protein>
    <submittedName>
        <fullName evidence="2">Uncharacterized protein</fullName>
    </submittedName>
</protein>
<gene>
    <name evidence="2" type="ORF">ACFO3G_02980</name>
</gene>
<keyword evidence="1" id="KW-1133">Transmembrane helix</keyword>